<protein>
    <submittedName>
        <fullName evidence="1">Uncharacterized protein</fullName>
    </submittedName>
</protein>
<evidence type="ECO:0000313" key="1">
    <source>
        <dbReference type="EMBL" id="GHI74500.1"/>
    </source>
</evidence>
<sequence>MTYDSRPGAPGGGQGAVVHVTLPRLDPKPVPGCPRCTGAAARRSMYRRTGDLSGVSDCNVVIRRHPHA</sequence>
<dbReference type="Proteomes" id="UP000608522">
    <property type="component" value="Unassembled WGS sequence"/>
</dbReference>
<dbReference type="RefSeq" id="WP_202197287.1">
    <property type="nucleotide sequence ID" value="NZ_BAAATO010000022.1"/>
</dbReference>
<accession>A0ABQ3T286</accession>
<proteinExistence type="predicted"/>
<organism evidence="1 2">
    <name type="scientific">Streptomyces spororaveus</name>
    <dbReference type="NCBI Taxonomy" id="284039"/>
    <lineage>
        <taxon>Bacteria</taxon>
        <taxon>Bacillati</taxon>
        <taxon>Actinomycetota</taxon>
        <taxon>Actinomycetes</taxon>
        <taxon>Kitasatosporales</taxon>
        <taxon>Streptomycetaceae</taxon>
        <taxon>Streptomyces</taxon>
    </lineage>
</organism>
<keyword evidence="2" id="KW-1185">Reference proteome</keyword>
<reference evidence="2" key="1">
    <citation type="submission" date="2023-07" db="EMBL/GenBank/DDBJ databases">
        <title>Whole genome shotgun sequence of Streptomyces spororaveus NBRC 15456.</title>
        <authorList>
            <person name="Komaki H."/>
            <person name="Tamura T."/>
        </authorList>
    </citation>
    <scope>NUCLEOTIDE SEQUENCE [LARGE SCALE GENOMIC DNA]</scope>
    <source>
        <strain evidence="2">NBRC 15456</strain>
    </source>
</reference>
<dbReference type="EMBL" id="BNED01000002">
    <property type="protein sequence ID" value="GHI74500.1"/>
    <property type="molecule type" value="Genomic_DNA"/>
</dbReference>
<comment type="caution">
    <text evidence="1">The sequence shown here is derived from an EMBL/GenBank/DDBJ whole genome shotgun (WGS) entry which is preliminary data.</text>
</comment>
<name>A0ABQ3T286_9ACTN</name>
<evidence type="ECO:0000313" key="2">
    <source>
        <dbReference type="Proteomes" id="UP000608522"/>
    </source>
</evidence>
<gene>
    <name evidence="1" type="ORF">Sspor_00610</name>
</gene>